<keyword evidence="3" id="KW-1185">Reference proteome</keyword>
<comment type="caution">
    <text evidence="2">The sequence shown here is derived from an EMBL/GenBank/DDBJ whole genome shotgun (WGS) entry which is preliminary data.</text>
</comment>
<feature type="region of interest" description="Disordered" evidence="1">
    <location>
        <begin position="668"/>
        <end position="849"/>
    </location>
</feature>
<feature type="region of interest" description="Disordered" evidence="1">
    <location>
        <begin position="497"/>
        <end position="637"/>
    </location>
</feature>
<organism evidence="2 3">
    <name type="scientific">Leishmania orientalis</name>
    <dbReference type="NCBI Taxonomy" id="2249476"/>
    <lineage>
        <taxon>Eukaryota</taxon>
        <taxon>Discoba</taxon>
        <taxon>Euglenozoa</taxon>
        <taxon>Kinetoplastea</taxon>
        <taxon>Metakinetoplastina</taxon>
        <taxon>Trypanosomatida</taxon>
        <taxon>Trypanosomatidae</taxon>
        <taxon>Leishmaniinae</taxon>
        <taxon>Leishmania</taxon>
    </lineage>
</organism>
<feature type="compositionally biased region" description="Low complexity" evidence="1">
    <location>
        <begin position="282"/>
        <end position="298"/>
    </location>
</feature>
<name>A0A836I3C9_9TRYP</name>
<accession>A0A836I3C9</accession>
<feature type="compositionally biased region" description="Polar residues" evidence="1">
    <location>
        <begin position="686"/>
        <end position="699"/>
    </location>
</feature>
<feature type="region of interest" description="Disordered" evidence="1">
    <location>
        <begin position="1607"/>
        <end position="1634"/>
    </location>
</feature>
<evidence type="ECO:0000256" key="1">
    <source>
        <dbReference type="SAM" id="MobiDB-lite"/>
    </source>
</evidence>
<feature type="compositionally biased region" description="Low complexity" evidence="1">
    <location>
        <begin position="184"/>
        <end position="204"/>
    </location>
</feature>
<protein>
    <submittedName>
        <fullName evidence="2">Uncharacterized protein</fullName>
    </submittedName>
</protein>
<feature type="compositionally biased region" description="Basic residues" evidence="1">
    <location>
        <begin position="802"/>
        <end position="822"/>
    </location>
</feature>
<feature type="compositionally biased region" description="Acidic residues" evidence="1">
    <location>
        <begin position="834"/>
        <end position="846"/>
    </location>
</feature>
<feature type="region of interest" description="Disordered" evidence="1">
    <location>
        <begin position="1467"/>
        <end position="1486"/>
    </location>
</feature>
<gene>
    <name evidence="2" type="ORF">LSCM4_08075</name>
</gene>
<feature type="compositionally biased region" description="Low complexity" evidence="1">
    <location>
        <begin position="619"/>
        <end position="637"/>
    </location>
</feature>
<feature type="compositionally biased region" description="Basic and acidic residues" evidence="1">
    <location>
        <begin position="591"/>
        <end position="615"/>
    </location>
</feature>
<dbReference type="EMBL" id="JAFHLR010000005">
    <property type="protein sequence ID" value="KAG5487630.1"/>
    <property type="molecule type" value="Genomic_DNA"/>
</dbReference>
<reference evidence="2 3" key="1">
    <citation type="submission" date="2021-02" db="EMBL/GenBank/DDBJ databases">
        <title>Leishmania (Mundinia) orientalis Genome sequencing and assembly.</title>
        <authorList>
            <person name="Almutairi H."/>
            <person name="Gatherer D."/>
        </authorList>
    </citation>
    <scope>NUCLEOTIDE SEQUENCE [LARGE SCALE GENOMIC DNA]</scope>
    <source>
        <strain evidence="2">LSCM4</strain>
    </source>
</reference>
<feature type="compositionally biased region" description="Low complexity" evidence="1">
    <location>
        <begin position="409"/>
        <end position="422"/>
    </location>
</feature>
<feature type="region of interest" description="Disordered" evidence="1">
    <location>
        <begin position="176"/>
        <end position="481"/>
    </location>
</feature>
<feature type="region of interest" description="Disordered" evidence="1">
    <location>
        <begin position="1250"/>
        <end position="1272"/>
    </location>
</feature>
<feature type="region of interest" description="Disordered" evidence="1">
    <location>
        <begin position="868"/>
        <end position="929"/>
    </location>
</feature>
<feature type="compositionally biased region" description="Gly residues" evidence="1">
    <location>
        <begin position="1079"/>
        <end position="1089"/>
    </location>
</feature>
<proteinExistence type="predicted"/>
<feature type="compositionally biased region" description="Polar residues" evidence="1">
    <location>
        <begin position="570"/>
        <end position="582"/>
    </location>
</feature>
<feature type="region of interest" description="Disordered" evidence="1">
    <location>
        <begin position="1069"/>
        <end position="1097"/>
    </location>
</feature>
<feature type="compositionally biased region" description="Basic residues" evidence="1">
    <location>
        <begin position="909"/>
        <end position="919"/>
    </location>
</feature>
<evidence type="ECO:0000313" key="3">
    <source>
        <dbReference type="Proteomes" id="UP000674143"/>
    </source>
</evidence>
<dbReference type="Proteomes" id="UP000674143">
    <property type="component" value="Chromosome 5"/>
</dbReference>
<dbReference type="RefSeq" id="XP_067065918.1">
    <property type="nucleotide sequence ID" value="XM_067209951.1"/>
</dbReference>
<feature type="compositionally biased region" description="Basic residues" evidence="1">
    <location>
        <begin position="876"/>
        <end position="886"/>
    </location>
</feature>
<feature type="compositionally biased region" description="Basic and acidic residues" evidence="1">
    <location>
        <begin position="1608"/>
        <end position="1621"/>
    </location>
</feature>
<feature type="compositionally biased region" description="Polar residues" evidence="1">
    <location>
        <begin position="333"/>
        <end position="349"/>
    </location>
</feature>
<feature type="region of interest" description="Disordered" evidence="1">
    <location>
        <begin position="1"/>
        <end position="56"/>
    </location>
</feature>
<feature type="compositionally biased region" description="Low complexity" evidence="1">
    <location>
        <begin position="717"/>
        <end position="746"/>
    </location>
</feature>
<dbReference type="KEGG" id="loi:92363885"/>
<feature type="compositionally biased region" description="Basic and acidic residues" evidence="1">
    <location>
        <begin position="887"/>
        <end position="906"/>
    </location>
</feature>
<evidence type="ECO:0000313" key="2">
    <source>
        <dbReference type="EMBL" id="KAG5487630.1"/>
    </source>
</evidence>
<feature type="compositionally biased region" description="Polar residues" evidence="1">
    <location>
        <begin position="1"/>
        <end position="10"/>
    </location>
</feature>
<sequence length="1634" mass="170231">MASPRSSSAPQVAGGGSAPTMLSTGARGNPSSGNGVPLPPGAHFMKASPPHRSGGGAAALMGPPVAAAPPGFRAMVPPGHMLTMVGNRKVIIPPLNRFPSPGTMALQPGPLGRGPAGSSPQRPQFAFVHGKKIMVPPGMKLPMGNLGPNPATGTTAVRAPPQTAMEGMVRMMPPEQSWAASQRSSLTASPPPGAATGRGAAAAAGGVGGSPSPLRRNLGESPVRPPRQAAALPSPQPHPTTAAVAGTTDKKRRKSSLVRGLTGALSFLKSSSLWEEKEEKQQPLNAAAPQQQPQRTQTPPEPASRGKSVGSGPAGPDIHTRMPSSRSPPSPSEQAPQRKQQSAYPPQSMSGGSASAAGTAMWLPPGQAMAIKGPPGGGGVVKETRKVMMGHPPPDAVHSKASSLERPPLGGSRSSSVAAVSLPGARLASPPPQLLQRPYPAGPRLVKRIVGPPPPHAQLIPAPSQQQSRSDSASPPLLLAPPPAVAAAANLLRVPSSTVLKEEQLPEAGARSPQRRRPQFGESSDESDGAGKGDDAHASAQGSAPSHIDIAGHLRNSSSPEGAPGATGLDTAQRSHTTQNDAALQAIDSARPPEPRDHSDDRGGGDYNDDTRHSTDAMTSGPPASDTPAAAATILRPVRQTVTTAVRSATAAAKRRQEEEKCRLLEAAYKDSLEPKKVRGGRSKSVPHTTHASRPQPTSAAREPPSPREEDNTQKPSSVKRSSCSVASTLSRRTLLTLSSSSTSLLEEAKRIRSRTRGRSGAGDGSLPASPRTDPTRPWKHKGKASHIGSPDAQRSEQSTRQLRRSRSRHRSRKRTARRSTSKRSSDDGSSDGSDADDEEDAETSFEELTSRDLYRLAKILRDSNADIMRTSSGGRQRRGSHRRSYHSADDGSDRAADADRGDDGSWGRQRHQHNKGKRQSTPSSTTFGIPWRYVGARRSMGPFASPPPVRRPLGYIDVGGGRYARVGDSPYARHRSRPRAMSIAAVPLDATDRRTWVSNAGGNRSYSPLPVWQSPGPSALVDARQSAVVAEVQASAVMDSQQASSARGGGNGATAVYYSGHQRQIAGCHGSLRPSRTLGGGSAAGGGSDDTMSSAVDSQHPYCVPAAALIPVTQSMSPLSGSTAAAYAPCEQQRGRSSPIPGALRWAPIQPHSFSQQLPPPAAAAASDAGMPVLPTSLRQKHFFHELHGLLPSTSLSPAAVGAVEAAMGRGNVISDNRSTSAAGDGEGETKSAAAPVLSALVPTVMSSASSTRQAQGYTRRSYSCSEANDSRRAGSKAAADAAATARAGSQNFYAKSNADWSPSRKEAVYLSKATIARLSNPPRRRGNLGVGAATVISPVSRRSHGGGDGNSSVTAQTCCKWLDEILASATVTATGVRTSGKAGAGSGENAAAAMNVIPVVDLRHEFKPRIVDDGADGHGGHGNMRPTSPSLLDETAKDYTQEFTGSRARPHIPGISFKYMIGARSATSSPPPRTGGTASATGGGAVNVKTVNGVSEGLPLTAYSSIRIHDPMRKSPWALAPEREGLDVLPGRPALSRRRRIPADESAVAEIGATDPLHGGHHAEDSDGTDGVPHCAHGATRTIVEEVHLDEHRRPYLVVRPVLSSEEGKAQRAAMERLSRPKPVYRRADDPV</sequence>
<feature type="compositionally biased region" description="Polar residues" evidence="1">
    <location>
        <begin position="1250"/>
        <end position="1269"/>
    </location>
</feature>
<dbReference type="GeneID" id="92363885"/>
<feature type="compositionally biased region" description="Basic and acidic residues" evidence="1">
    <location>
        <begin position="668"/>
        <end position="677"/>
    </location>
</feature>